<dbReference type="AlphaFoldDB" id="A0AA50H6S5"/>
<dbReference type="Proteomes" id="UP001234585">
    <property type="component" value="Chromosome"/>
</dbReference>
<dbReference type="RefSeq" id="WP_306038391.1">
    <property type="nucleotide sequence ID" value="NZ_CP132302.1"/>
</dbReference>
<keyword evidence="2" id="KW-1185">Reference proteome</keyword>
<sequence length="189" mass="19858">MSRLTYAADIAIDNLRAICFHCIAILGAYMKSKLIAVALAASAVTSCVQSSTMRVSQNEIIVQTSAEAMCGSVGAARAAQKQAAIETIRAGFDRYIIVGAAASNNVTATQMPGTYQTYGTVNRYGNYGTVNATTTYTPGPIIYGGSHDQSIGVRMFKEGEPGSAQAVSAREVLGPKWESLVKTGSNLCN</sequence>
<reference evidence="1 2" key="1">
    <citation type="submission" date="2023-08" db="EMBL/GenBank/DDBJ databases">
        <title>Pathogen: clinical or host-associated sample.</title>
        <authorList>
            <person name="Hergert J."/>
            <person name="Casey R."/>
            <person name="Wagner J."/>
            <person name="Young E.L."/>
            <person name="Oakeson K.F."/>
        </authorList>
    </citation>
    <scope>NUCLEOTIDE SEQUENCE [LARGE SCALE GENOMIC DNA]</scope>
    <source>
        <strain evidence="1 2">1760953</strain>
    </source>
</reference>
<dbReference type="EMBL" id="CP132302">
    <property type="protein sequence ID" value="WLR98763.1"/>
    <property type="molecule type" value="Genomic_DNA"/>
</dbReference>
<evidence type="ECO:0000313" key="2">
    <source>
        <dbReference type="Proteomes" id="UP001234585"/>
    </source>
</evidence>
<protein>
    <submittedName>
        <fullName evidence="1">Uncharacterized protein</fullName>
    </submittedName>
</protein>
<name>A0AA50H6S5_9HYPH</name>
<organism evidence="1 2">
    <name type="scientific">Shinella sumterensis</name>
    <dbReference type="NCBI Taxonomy" id="1967501"/>
    <lineage>
        <taxon>Bacteria</taxon>
        <taxon>Pseudomonadati</taxon>
        <taxon>Pseudomonadota</taxon>
        <taxon>Alphaproteobacteria</taxon>
        <taxon>Hyphomicrobiales</taxon>
        <taxon>Rhizobiaceae</taxon>
        <taxon>Shinella</taxon>
    </lineage>
</organism>
<accession>A0AA50H6S5</accession>
<proteinExistence type="predicted"/>
<gene>
    <name evidence="1" type="ORF">Q9313_07000</name>
</gene>
<evidence type="ECO:0000313" key="1">
    <source>
        <dbReference type="EMBL" id="WLR98763.1"/>
    </source>
</evidence>